<dbReference type="InterPro" id="IPR017871">
    <property type="entry name" value="ABC_transporter-like_CS"/>
</dbReference>
<dbReference type="PROSITE" id="PS00211">
    <property type="entry name" value="ABC_TRANSPORTER_1"/>
    <property type="match status" value="1"/>
</dbReference>
<dbReference type="InterPro" id="IPR027417">
    <property type="entry name" value="P-loop_NTPase"/>
</dbReference>
<evidence type="ECO:0000313" key="9">
    <source>
        <dbReference type="Proteomes" id="UP000178647"/>
    </source>
</evidence>
<evidence type="ECO:0000256" key="4">
    <source>
        <dbReference type="ARBA" id="ARBA00022840"/>
    </source>
</evidence>
<dbReference type="EMBL" id="MHMH01000021">
    <property type="protein sequence ID" value="OGZ23975.1"/>
    <property type="molecule type" value="Genomic_DNA"/>
</dbReference>
<dbReference type="GO" id="GO:0005524">
    <property type="term" value="F:ATP binding"/>
    <property type="evidence" value="ECO:0007669"/>
    <property type="project" value="UniProtKB-KW"/>
</dbReference>
<dbReference type="InterPro" id="IPR050086">
    <property type="entry name" value="MetN_ABC_transporter-like"/>
</dbReference>
<dbReference type="NCBIfam" id="TIGR02315">
    <property type="entry name" value="ABC_phnC"/>
    <property type="match status" value="1"/>
</dbReference>
<dbReference type="SMART" id="SM00382">
    <property type="entry name" value="AAA"/>
    <property type="match status" value="1"/>
</dbReference>
<keyword evidence="6" id="KW-0472">Membrane</keyword>
<keyword evidence="4 8" id="KW-0067">ATP-binding</keyword>
<protein>
    <submittedName>
        <fullName evidence="8">Phosphonate ABC transporter ATP-binding protein</fullName>
    </submittedName>
</protein>
<dbReference type="GO" id="GO:0016020">
    <property type="term" value="C:membrane"/>
    <property type="evidence" value="ECO:0007669"/>
    <property type="project" value="InterPro"/>
</dbReference>
<evidence type="ECO:0000256" key="2">
    <source>
        <dbReference type="ARBA" id="ARBA00022475"/>
    </source>
</evidence>
<dbReference type="InterPro" id="IPR003439">
    <property type="entry name" value="ABC_transporter-like_ATP-bd"/>
</dbReference>
<evidence type="ECO:0000256" key="3">
    <source>
        <dbReference type="ARBA" id="ARBA00022741"/>
    </source>
</evidence>
<feature type="domain" description="ABC transporter" evidence="7">
    <location>
        <begin position="2"/>
        <end position="247"/>
    </location>
</feature>
<accession>A0A1G2EDU5</accession>
<evidence type="ECO:0000256" key="5">
    <source>
        <dbReference type="ARBA" id="ARBA00022967"/>
    </source>
</evidence>
<dbReference type="CDD" id="cd03256">
    <property type="entry name" value="ABC_PhnC_transporter"/>
    <property type="match status" value="1"/>
</dbReference>
<evidence type="ECO:0000313" key="8">
    <source>
        <dbReference type="EMBL" id="OGZ23975.1"/>
    </source>
</evidence>
<dbReference type="Pfam" id="PF00005">
    <property type="entry name" value="ABC_tran"/>
    <property type="match status" value="1"/>
</dbReference>
<dbReference type="PANTHER" id="PTHR43166">
    <property type="entry name" value="AMINO ACID IMPORT ATP-BINDING PROTEIN"/>
    <property type="match status" value="1"/>
</dbReference>
<evidence type="ECO:0000256" key="6">
    <source>
        <dbReference type="ARBA" id="ARBA00023136"/>
    </source>
</evidence>
<dbReference type="AlphaFoldDB" id="A0A1G2EDU5"/>
<dbReference type="InterPro" id="IPR003593">
    <property type="entry name" value="AAA+_ATPase"/>
</dbReference>
<dbReference type="Proteomes" id="UP000178647">
    <property type="component" value="Unassembled WGS sequence"/>
</dbReference>
<gene>
    <name evidence="8" type="ORF">A2896_01380</name>
</gene>
<dbReference type="GO" id="GO:0015416">
    <property type="term" value="F:ABC-type phosphonate transporter activity"/>
    <property type="evidence" value="ECO:0007669"/>
    <property type="project" value="InterPro"/>
</dbReference>
<evidence type="ECO:0000256" key="1">
    <source>
        <dbReference type="ARBA" id="ARBA00022448"/>
    </source>
</evidence>
<evidence type="ECO:0000259" key="7">
    <source>
        <dbReference type="PROSITE" id="PS50893"/>
    </source>
</evidence>
<dbReference type="PROSITE" id="PS50893">
    <property type="entry name" value="ABC_TRANSPORTER_2"/>
    <property type="match status" value="1"/>
</dbReference>
<keyword evidence="5" id="KW-1278">Translocase</keyword>
<comment type="caution">
    <text evidence="8">The sequence shown here is derived from an EMBL/GenBank/DDBJ whole genome shotgun (WGS) entry which is preliminary data.</text>
</comment>
<dbReference type="SUPFAM" id="SSF52540">
    <property type="entry name" value="P-loop containing nucleoside triphosphate hydrolases"/>
    <property type="match status" value="1"/>
</dbReference>
<keyword evidence="3" id="KW-0547">Nucleotide-binding</keyword>
<dbReference type="GO" id="GO:0016887">
    <property type="term" value="F:ATP hydrolysis activity"/>
    <property type="evidence" value="ECO:0007669"/>
    <property type="project" value="InterPro"/>
</dbReference>
<dbReference type="Gene3D" id="3.40.50.300">
    <property type="entry name" value="P-loop containing nucleotide triphosphate hydrolases"/>
    <property type="match status" value="1"/>
</dbReference>
<sequence length="257" mass="28862">MIKIENLSHTYQNRGIEALKNINLEIQKGESLVIVGSSGSGKSTLLKAINRLVEPSSGRIFINGEDILHSPLEKVYQIRGKIGMIFQNFNLIERESVAQNVLNGRLRYNTNFNTIFSRFSPEDYSVARESLSMVNLADFKKERVTDLSGGQKQRVAIARALSQNPEIILADEPVSSLDPKLMKEIMDLLTNICRKKGITLVTSLHFLDFAKRYGTSIIGMRNGEIVFNGCSADLTEKDLINIYGETEDWHLYGKTGF</sequence>
<dbReference type="STRING" id="1801672.A2896_01380"/>
<organism evidence="8 9">
    <name type="scientific">Candidatus Nealsonbacteria bacterium RIFCSPLOWO2_01_FULL_43_32</name>
    <dbReference type="NCBI Taxonomy" id="1801672"/>
    <lineage>
        <taxon>Bacteria</taxon>
        <taxon>Candidatus Nealsoniibacteriota</taxon>
    </lineage>
</organism>
<keyword evidence="1" id="KW-0813">Transport</keyword>
<name>A0A1G2EDU5_9BACT</name>
<dbReference type="InterPro" id="IPR012693">
    <property type="entry name" value="ABC_transpr_PhnC"/>
</dbReference>
<proteinExistence type="predicted"/>
<reference evidence="8 9" key="1">
    <citation type="journal article" date="2016" name="Nat. Commun.">
        <title>Thousands of microbial genomes shed light on interconnected biogeochemical processes in an aquifer system.</title>
        <authorList>
            <person name="Anantharaman K."/>
            <person name="Brown C.T."/>
            <person name="Hug L.A."/>
            <person name="Sharon I."/>
            <person name="Castelle C.J."/>
            <person name="Probst A.J."/>
            <person name="Thomas B.C."/>
            <person name="Singh A."/>
            <person name="Wilkins M.J."/>
            <person name="Karaoz U."/>
            <person name="Brodie E.L."/>
            <person name="Williams K.H."/>
            <person name="Hubbard S.S."/>
            <person name="Banfield J.F."/>
        </authorList>
    </citation>
    <scope>NUCLEOTIDE SEQUENCE [LARGE SCALE GENOMIC DNA]</scope>
</reference>
<keyword evidence="2" id="KW-1003">Cell membrane</keyword>